<gene>
    <name evidence="1" type="ORF">WKI58_38005</name>
</gene>
<protein>
    <submittedName>
        <fullName evidence="1">Uncharacterized protein</fullName>
    </submittedName>
</protein>
<name>A0ACC6QUL9_9ACTN</name>
<accession>A0ACC6QUL9</accession>
<dbReference type="EMBL" id="JBBKAI010000002">
    <property type="protein sequence ID" value="MEJ8662200.1"/>
    <property type="molecule type" value="Genomic_DNA"/>
</dbReference>
<proteinExistence type="predicted"/>
<keyword evidence="2" id="KW-1185">Reference proteome</keyword>
<dbReference type="Proteomes" id="UP001375539">
    <property type="component" value="Unassembled WGS sequence"/>
</dbReference>
<reference evidence="1" key="1">
    <citation type="submission" date="2024-03" db="EMBL/GenBank/DDBJ databases">
        <title>Novel Streptomyces species of biotechnological and ecological value are a feature of Machair soil.</title>
        <authorList>
            <person name="Prole J.R."/>
            <person name="Goodfellow M."/>
            <person name="Allenby N."/>
            <person name="Ward A.C."/>
        </authorList>
    </citation>
    <scope>NUCLEOTIDE SEQUENCE</scope>
    <source>
        <strain evidence="1">MS1.AVA.4</strain>
    </source>
</reference>
<sequence length="203" mass="22913">MPKAATPEQRDAQRRIVSIITTNRVINRGGLALWRDDDSLTKEFYGNADADDVAAALETLGVRSTIVTRYMPPRAQEKRPRKGREVRIAWPELATLVHWMPSLKERMEELPEDANTHFEFLYFEPRPEGIALCPAAHASLWPWWTEKQARRMGLMCADCGCDLRPSDQTAYRITDTEGRRRLYCGTCCSDGVDALAALTGQSG</sequence>
<organism evidence="1 2">
    <name type="scientific">Streptomyces pratisoli</name>
    <dbReference type="NCBI Taxonomy" id="3139917"/>
    <lineage>
        <taxon>Bacteria</taxon>
        <taxon>Bacillati</taxon>
        <taxon>Actinomycetota</taxon>
        <taxon>Actinomycetes</taxon>
        <taxon>Kitasatosporales</taxon>
        <taxon>Streptomycetaceae</taxon>
        <taxon>Streptomyces</taxon>
    </lineage>
</organism>
<comment type="caution">
    <text evidence="1">The sequence shown here is derived from an EMBL/GenBank/DDBJ whole genome shotgun (WGS) entry which is preliminary data.</text>
</comment>
<evidence type="ECO:0000313" key="2">
    <source>
        <dbReference type="Proteomes" id="UP001375539"/>
    </source>
</evidence>
<evidence type="ECO:0000313" key="1">
    <source>
        <dbReference type="EMBL" id="MEJ8662200.1"/>
    </source>
</evidence>